<dbReference type="InterPro" id="IPR050739">
    <property type="entry name" value="MFP"/>
</dbReference>
<dbReference type="GO" id="GO:0015031">
    <property type="term" value="P:protein transport"/>
    <property type="evidence" value="ECO:0007669"/>
    <property type="project" value="InterPro"/>
</dbReference>
<keyword evidence="3 9" id="KW-0813">Transport</keyword>
<keyword evidence="8" id="KW-0472">Membrane</keyword>
<evidence type="ECO:0000313" key="12">
    <source>
        <dbReference type="EMBL" id="THD74084.1"/>
    </source>
</evidence>
<comment type="subcellular location">
    <subcellularLocation>
        <location evidence="1 9">Cell inner membrane</location>
        <topology evidence="1 9">Single-pass membrane protein</topology>
    </subcellularLocation>
</comment>
<proteinExistence type="inferred from homology"/>
<evidence type="ECO:0000259" key="10">
    <source>
        <dbReference type="Pfam" id="PF25994"/>
    </source>
</evidence>
<dbReference type="AlphaFoldDB" id="A0A4S3M9S8"/>
<evidence type="ECO:0000256" key="5">
    <source>
        <dbReference type="ARBA" id="ARBA00022519"/>
    </source>
</evidence>
<keyword evidence="13" id="KW-1185">Reference proteome</keyword>
<dbReference type="InterPro" id="IPR058982">
    <property type="entry name" value="Beta-barrel_AprE"/>
</dbReference>
<evidence type="ECO:0000256" key="9">
    <source>
        <dbReference type="RuleBase" id="RU365093"/>
    </source>
</evidence>
<dbReference type="InterPro" id="IPR011053">
    <property type="entry name" value="Single_hybrid_motif"/>
</dbReference>
<evidence type="ECO:0000256" key="3">
    <source>
        <dbReference type="ARBA" id="ARBA00022448"/>
    </source>
</evidence>
<dbReference type="Pfam" id="PF25994">
    <property type="entry name" value="HH_AprE"/>
    <property type="match status" value="1"/>
</dbReference>
<dbReference type="Proteomes" id="UP000306113">
    <property type="component" value="Unassembled WGS sequence"/>
</dbReference>
<feature type="domain" description="AprE-like long alpha-helical hairpin" evidence="10">
    <location>
        <begin position="92"/>
        <end position="280"/>
    </location>
</feature>
<name>A0A4S3M9S8_9RHOB</name>
<evidence type="ECO:0000256" key="7">
    <source>
        <dbReference type="ARBA" id="ARBA00022989"/>
    </source>
</evidence>
<evidence type="ECO:0000259" key="11">
    <source>
        <dbReference type="Pfam" id="PF26002"/>
    </source>
</evidence>
<dbReference type="OrthoDB" id="9810980at2"/>
<gene>
    <name evidence="12" type="ORF">E7681_10805</name>
</gene>
<evidence type="ECO:0000256" key="1">
    <source>
        <dbReference type="ARBA" id="ARBA00004377"/>
    </source>
</evidence>
<dbReference type="Gene3D" id="2.40.50.100">
    <property type="match status" value="1"/>
</dbReference>
<dbReference type="PANTHER" id="PTHR30386">
    <property type="entry name" value="MEMBRANE FUSION SUBUNIT OF EMRAB-TOLC MULTIDRUG EFFLUX PUMP"/>
    <property type="match status" value="1"/>
</dbReference>
<dbReference type="InterPro" id="IPR058781">
    <property type="entry name" value="HH_AprE-like"/>
</dbReference>
<evidence type="ECO:0000256" key="4">
    <source>
        <dbReference type="ARBA" id="ARBA00022475"/>
    </source>
</evidence>
<protein>
    <recommendedName>
        <fullName evidence="9">Membrane fusion protein (MFP) family protein</fullName>
    </recommendedName>
</protein>
<accession>A0A4S3M9S8</accession>
<reference evidence="12 13" key="1">
    <citation type="submission" date="2019-04" db="EMBL/GenBank/DDBJ databases">
        <title>Draft genome sequence of Youngimonas vesicularis.</title>
        <authorList>
            <person name="Hameed A."/>
        </authorList>
    </citation>
    <scope>NUCLEOTIDE SEQUENCE [LARGE SCALE GENOMIC DNA]</scope>
    <source>
        <strain evidence="12 13">CC-AMW-E</strain>
    </source>
</reference>
<dbReference type="PRINTS" id="PR01490">
    <property type="entry name" value="RTXTOXIND"/>
</dbReference>
<comment type="similarity">
    <text evidence="2 9">Belongs to the membrane fusion protein (MFP) (TC 8.A.1) family.</text>
</comment>
<dbReference type="Pfam" id="PF26002">
    <property type="entry name" value="Beta-barrel_AprE"/>
    <property type="match status" value="1"/>
</dbReference>
<dbReference type="SUPFAM" id="SSF51230">
    <property type="entry name" value="Single hybrid motif"/>
    <property type="match status" value="1"/>
</dbReference>
<comment type="caution">
    <text evidence="12">The sequence shown here is derived from an EMBL/GenBank/DDBJ whole genome shotgun (WGS) entry which is preliminary data.</text>
</comment>
<keyword evidence="7" id="KW-1133">Transmembrane helix</keyword>
<organism evidence="12 13">
    <name type="scientific">Thalassobius vesicularis</name>
    <dbReference type="NCBI Taxonomy" id="1294297"/>
    <lineage>
        <taxon>Bacteria</taxon>
        <taxon>Pseudomonadati</taxon>
        <taxon>Pseudomonadota</taxon>
        <taxon>Alphaproteobacteria</taxon>
        <taxon>Rhodobacterales</taxon>
        <taxon>Roseobacteraceae</taxon>
        <taxon>Thalassovita</taxon>
    </lineage>
</organism>
<sequence>MSDPVNSRFPVRSPLVLGMLALVLLVVGFGGWAAMTTISGAVVSSGRIEVDQNRQVVQHPDGGVIEEILVDEGDLVEAGQLLIRLDPTDLTSQLTILEGQLYELMARRGRLEAERDGLDDITYDPELLEAAALSPKVAALVDGQTQLMAARTASIRQEVDQLDKRRIQIQAQIVGIDAQSAALQSQLTLIQEELSGQKTLLDKGLAQAARVLALQREEAKLAGQVGQLASERAQAEGRITEIDLEILKKDTLRREEALTTLRDIEYRELEIAENRRAVRQRLDRLDIRAPVSGVVYGLQFFAPRSVIKPADPVLFLVPQDRPLIIAAQALPIHVDQIYVGQQVTLRFSAFDQRSTPELFGTVVQVSADAFTDQATQRSFYRVEIDVNDGELERLPEGMTLLPGMPVEAFLRTQDRTPLAYLVKPLADYFAKAFRE</sequence>
<dbReference type="Gene3D" id="2.40.30.170">
    <property type="match status" value="1"/>
</dbReference>
<feature type="domain" description="AprE-like beta-barrel" evidence="11">
    <location>
        <begin position="323"/>
        <end position="413"/>
    </location>
</feature>
<keyword evidence="5 9" id="KW-0997">Cell inner membrane</keyword>
<dbReference type="GO" id="GO:0005886">
    <property type="term" value="C:plasma membrane"/>
    <property type="evidence" value="ECO:0007669"/>
    <property type="project" value="UniProtKB-SubCell"/>
</dbReference>
<dbReference type="PANTHER" id="PTHR30386:SF17">
    <property type="entry name" value="ALKALINE PROTEASE SECRETION PROTEIN APRE"/>
    <property type="match status" value="1"/>
</dbReference>
<evidence type="ECO:0000256" key="2">
    <source>
        <dbReference type="ARBA" id="ARBA00009477"/>
    </source>
</evidence>
<evidence type="ECO:0000256" key="6">
    <source>
        <dbReference type="ARBA" id="ARBA00022692"/>
    </source>
</evidence>
<dbReference type="InterPro" id="IPR010129">
    <property type="entry name" value="T1SS_HlyD"/>
</dbReference>
<dbReference type="EMBL" id="SSMD01000004">
    <property type="protein sequence ID" value="THD74084.1"/>
    <property type="molecule type" value="Genomic_DNA"/>
</dbReference>
<keyword evidence="4 9" id="KW-1003">Cell membrane</keyword>
<dbReference type="NCBIfam" id="TIGR01843">
    <property type="entry name" value="type_I_hlyD"/>
    <property type="match status" value="1"/>
</dbReference>
<evidence type="ECO:0000313" key="13">
    <source>
        <dbReference type="Proteomes" id="UP000306113"/>
    </source>
</evidence>
<dbReference type="RefSeq" id="WP_136339294.1">
    <property type="nucleotide sequence ID" value="NZ_SSMD01000004.1"/>
</dbReference>
<evidence type="ECO:0000256" key="8">
    <source>
        <dbReference type="ARBA" id="ARBA00023136"/>
    </source>
</evidence>
<keyword evidence="6" id="KW-0812">Transmembrane</keyword>